<dbReference type="InterPro" id="IPR050276">
    <property type="entry name" value="MshD_Acetyltransferase"/>
</dbReference>
<sequence length="176" mass="20811">MIRDFSLQAITFQDQERLLKLMQKIYPTAYAHFWQESTDWYLDLCYNPQNLKKELAEKSTNYFLVVQENREVGILKYDYPSSPSQIEIKNAVKLHRLYLAPETHGSGLAKALMEHVEEDSAAKGADRIWLEVMQKSDQAQKFYSKMGYEKVLEYRLDFEKLKPEYRGIEIWNKDIG</sequence>
<dbReference type="Proteomes" id="UP001171916">
    <property type="component" value="Unassembled WGS sequence"/>
</dbReference>
<dbReference type="InterPro" id="IPR016181">
    <property type="entry name" value="Acyl_CoA_acyltransferase"/>
</dbReference>
<reference evidence="2" key="1">
    <citation type="submission" date="2023-06" db="EMBL/GenBank/DDBJ databases">
        <title>Robiginitalea aurantiacus sp. nov. and Algoriphagus sediminis sp. nov., isolated from coastal sediment.</title>
        <authorList>
            <person name="Zhou Z.Y."/>
            <person name="An J."/>
            <person name="Jia Y.W."/>
            <person name="Du Z.J."/>
        </authorList>
    </citation>
    <scope>NUCLEOTIDE SEQUENCE</scope>
    <source>
        <strain evidence="2">C2-7</strain>
    </source>
</reference>
<keyword evidence="2" id="KW-0012">Acyltransferase</keyword>
<dbReference type="CDD" id="cd04301">
    <property type="entry name" value="NAT_SF"/>
    <property type="match status" value="1"/>
</dbReference>
<comment type="caution">
    <text evidence="2">The sequence shown here is derived from an EMBL/GenBank/DDBJ whole genome shotgun (WGS) entry which is preliminary data.</text>
</comment>
<feature type="domain" description="N-acetyltransferase" evidence="1">
    <location>
        <begin position="1"/>
        <end position="165"/>
    </location>
</feature>
<dbReference type="PANTHER" id="PTHR43617:SF22">
    <property type="entry name" value="L-AMINO ACID N-ACETYLTRANSFERASE AAAT"/>
    <property type="match status" value="1"/>
</dbReference>
<evidence type="ECO:0000313" key="2">
    <source>
        <dbReference type="EMBL" id="MDN3203471.1"/>
    </source>
</evidence>
<organism evidence="2 3">
    <name type="scientific">Algoriphagus sediminis</name>
    <dbReference type="NCBI Taxonomy" id="3057113"/>
    <lineage>
        <taxon>Bacteria</taxon>
        <taxon>Pseudomonadati</taxon>
        <taxon>Bacteroidota</taxon>
        <taxon>Cytophagia</taxon>
        <taxon>Cytophagales</taxon>
        <taxon>Cyclobacteriaceae</taxon>
        <taxon>Algoriphagus</taxon>
    </lineage>
</organism>
<dbReference type="EMBL" id="JAUEPH010000002">
    <property type="protein sequence ID" value="MDN3203471.1"/>
    <property type="molecule type" value="Genomic_DNA"/>
</dbReference>
<dbReference type="EC" id="2.3.1.-" evidence="2"/>
<dbReference type="Gene3D" id="3.40.630.30">
    <property type="match status" value="1"/>
</dbReference>
<keyword evidence="2" id="KW-0808">Transferase</keyword>
<name>A0ABT7YAK6_9BACT</name>
<evidence type="ECO:0000313" key="3">
    <source>
        <dbReference type="Proteomes" id="UP001171916"/>
    </source>
</evidence>
<accession>A0ABT7YAK6</accession>
<dbReference type="GO" id="GO:0016746">
    <property type="term" value="F:acyltransferase activity"/>
    <property type="evidence" value="ECO:0007669"/>
    <property type="project" value="UniProtKB-KW"/>
</dbReference>
<keyword evidence="3" id="KW-1185">Reference proteome</keyword>
<proteinExistence type="predicted"/>
<dbReference type="PROSITE" id="PS51186">
    <property type="entry name" value="GNAT"/>
    <property type="match status" value="1"/>
</dbReference>
<dbReference type="Pfam" id="PF00583">
    <property type="entry name" value="Acetyltransf_1"/>
    <property type="match status" value="1"/>
</dbReference>
<dbReference type="RefSeq" id="WP_289999032.1">
    <property type="nucleotide sequence ID" value="NZ_JAUEPH010000002.1"/>
</dbReference>
<evidence type="ECO:0000259" key="1">
    <source>
        <dbReference type="PROSITE" id="PS51186"/>
    </source>
</evidence>
<dbReference type="PANTHER" id="PTHR43617">
    <property type="entry name" value="L-AMINO ACID N-ACETYLTRANSFERASE"/>
    <property type="match status" value="1"/>
</dbReference>
<dbReference type="InterPro" id="IPR000182">
    <property type="entry name" value="GNAT_dom"/>
</dbReference>
<gene>
    <name evidence="2" type="ORF">QVH07_04900</name>
</gene>
<dbReference type="SUPFAM" id="SSF55729">
    <property type="entry name" value="Acyl-CoA N-acyltransferases (Nat)"/>
    <property type="match status" value="1"/>
</dbReference>
<protein>
    <submittedName>
        <fullName evidence="2">GNAT family N-acetyltransferase</fullName>
        <ecNumber evidence="2">2.3.1.-</ecNumber>
    </submittedName>
</protein>